<proteinExistence type="predicted"/>
<organism evidence="2 3">
    <name type="scientific">Cohnella ginsengisoli</name>
    <dbReference type="NCBI Taxonomy" id="425004"/>
    <lineage>
        <taxon>Bacteria</taxon>
        <taxon>Bacillati</taxon>
        <taxon>Bacillota</taxon>
        <taxon>Bacilli</taxon>
        <taxon>Bacillales</taxon>
        <taxon>Paenibacillaceae</taxon>
        <taxon>Cohnella</taxon>
    </lineage>
</organism>
<comment type="caution">
    <text evidence="2">The sequence shown here is derived from an EMBL/GenBank/DDBJ whole genome shotgun (WGS) entry which is preliminary data.</text>
</comment>
<sequence length="66" mass="7084">MRKISLTMLALTIVLGWLLPNASYAEVTSNYQNPLTGGADPTIARAADGYYYSASSGDNNITLKKT</sequence>
<dbReference type="EMBL" id="JAPDHZ010000003">
    <property type="protein sequence ID" value="MDG0792360.1"/>
    <property type="molecule type" value="Genomic_DNA"/>
</dbReference>
<evidence type="ECO:0000256" key="1">
    <source>
        <dbReference type="SAM" id="SignalP"/>
    </source>
</evidence>
<accession>A0A9X4KMM2</accession>
<name>A0A9X4KMM2_9BACL</name>
<dbReference type="RefSeq" id="WP_277566166.1">
    <property type="nucleotide sequence ID" value="NZ_JAPDHZ010000003.1"/>
</dbReference>
<dbReference type="Proteomes" id="UP001153387">
    <property type="component" value="Unassembled WGS sequence"/>
</dbReference>
<evidence type="ECO:0000313" key="3">
    <source>
        <dbReference type="Proteomes" id="UP001153387"/>
    </source>
</evidence>
<evidence type="ECO:0008006" key="4">
    <source>
        <dbReference type="Google" id="ProtNLM"/>
    </source>
</evidence>
<dbReference type="AlphaFoldDB" id="A0A9X4KMM2"/>
<protein>
    <recommendedName>
        <fullName evidence="4">Glycoside hydrolase</fullName>
    </recommendedName>
</protein>
<keyword evidence="1" id="KW-0732">Signal</keyword>
<gene>
    <name evidence="2" type="ORF">OMP38_16905</name>
</gene>
<evidence type="ECO:0000313" key="2">
    <source>
        <dbReference type="EMBL" id="MDG0792360.1"/>
    </source>
</evidence>
<reference evidence="2 3" key="1">
    <citation type="submission" date="2022-10" db="EMBL/GenBank/DDBJ databases">
        <title>Comparative genomic analysis of Cohnella hashimotonis sp. nov., isolated from the International Space Station.</title>
        <authorList>
            <person name="Simpson A."/>
            <person name="Venkateswaran K."/>
        </authorList>
    </citation>
    <scope>NUCLEOTIDE SEQUENCE [LARGE SCALE GENOMIC DNA]</scope>
    <source>
        <strain evidence="2 3">DSM 18997</strain>
    </source>
</reference>
<keyword evidence="3" id="KW-1185">Reference proteome</keyword>
<feature type="signal peptide" evidence="1">
    <location>
        <begin position="1"/>
        <end position="25"/>
    </location>
</feature>
<feature type="chain" id="PRO_5040917606" description="Glycoside hydrolase" evidence="1">
    <location>
        <begin position="26"/>
        <end position="66"/>
    </location>
</feature>